<protein>
    <submittedName>
        <fullName evidence="1">Uncharacterized protein</fullName>
    </submittedName>
</protein>
<dbReference type="KEGG" id="cart:PA27867_3585"/>
<accession>A0A1B1BPP5</accession>
<dbReference type="EMBL" id="CP016282">
    <property type="protein sequence ID" value="ANP74506.1"/>
    <property type="molecule type" value="Genomic_DNA"/>
</dbReference>
<gene>
    <name evidence="1" type="ORF">PA27867_3585</name>
</gene>
<keyword evidence="2" id="KW-1185">Reference proteome</keyword>
<dbReference type="STRING" id="670052.PA27867_3585"/>
<reference evidence="1 2" key="1">
    <citation type="submission" date="2016-06" db="EMBL/GenBank/DDBJ databases">
        <title>Genome sequencing of Cryobacterium arcticum PAMC 27867.</title>
        <authorList>
            <person name="Lee J."/>
            <person name="Kim O.-S."/>
        </authorList>
    </citation>
    <scope>NUCLEOTIDE SEQUENCE [LARGE SCALE GENOMIC DNA]</scope>
    <source>
        <strain evidence="1 2">PAMC 27867</strain>
    </source>
</reference>
<dbReference type="RefSeq" id="WP_066598428.1">
    <property type="nucleotide sequence ID" value="NZ_CP016282.1"/>
</dbReference>
<evidence type="ECO:0000313" key="1">
    <source>
        <dbReference type="EMBL" id="ANP74506.1"/>
    </source>
</evidence>
<organism evidence="1 2">
    <name type="scientific">Cryobacterium arcticum</name>
    <dbReference type="NCBI Taxonomy" id="670052"/>
    <lineage>
        <taxon>Bacteria</taxon>
        <taxon>Bacillati</taxon>
        <taxon>Actinomycetota</taxon>
        <taxon>Actinomycetes</taxon>
        <taxon>Micrococcales</taxon>
        <taxon>Microbacteriaceae</taxon>
        <taxon>Cryobacterium</taxon>
    </lineage>
</organism>
<dbReference type="AlphaFoldDB" id="A0A1B1BPP5"/>
<name>A0A1B1BPP5_9MICO</name>
<sequence>MTAPDDFPCCAPVRKPTKKEQIAELTGRVDAMGKDLSAQDKRHREELDRRDRALAAAGFIRAENVTDLIMEADPWHVSYTAKVSLSEGVYKGLRDWTVANNDLPR</sequence>
<proteinExistence type="predicted"/>
<dbReference type="Proteomes" id="UP000092582">
    <property type="component" value="Chromosome 1"/>
</dbReference>
<evidence type="ECO:0000313" key="2">
    <source>
        <dbReference type="Proteomes" id="UP000092582"/>
    </source>
</evidence>